<dbReference type="Gene3D" id="3.50.7.10">
    <property type="entry name" value="GroEL"/>
    <property type="match status" value="1"/>
</dbReference>
<evidence type="ECO:0000256" key="1">
    <source>
        <dbReference type="ARBA" id="ARBA00008020"/>
    </source>
</evidence>
<dbReference type="Pfam" id="PF00118">
    <property type="entry name" value="Cpn60_TCP1"/>
    <property type="match status" value="1"/>
</dbReference>
<dbReference type="AlphaFoldDB" id="A0A2V3HP27"/>
<name>A0A2V3HP27_9ARCH</name>
<dbReference type="EMBL" id="PSPG01000016">
    <property type="protein sequence ID" value="PXF20870.1"/>
    <property type="molecule type" value="Genomic_DNA"/>
</dbReference>
<evidence type="ECO:0000313" key="6">
    <source>
        <dbReference type="EMBL" id="PXF20870.1"/>
    </source>
</evidence>
<comment type="similarity">
    <text evidence="1 5">Belongs to the TCP-1 chaperonin family.</text>
</comment>
<evidence type="ECO:0000256" key="3">
    <source>
        <dbReference type="ARBA" id="ARBA00022840"/>
    </source>
</evidence>
<dbReference type="PANTHER" id="PTHR11353">
    <property type="entry name" value="CHAPERONIN"/>
    <property type="match status" value="1"/>
</dbReference>
<organism evidence="6 7">
    <name type="scientific">Candidatus Thalassarchaeum betae</name>
    <dbReference type="NCBI Taxonomy" id="2599289"/>
    <lineage>
        <taxon>Archaea</taxon>
        <taxon>Methanobacteriati</taxon>
        <taxon>Thermoplasmatota</taxon>
        <taxon>Candidatus Poseidoniia</taxon>
        <taxon>Candidatus Poseidoniales</taxon>
        <taxon>Candidatus Thalassarchaeaceae</taxon>
        <taxon>Candidatus Thalassarchaeum</taxon>
    </lineage>
</organism>
<dbReference type="PRINTS" id="PR00304">
    <property type="entry name" value="TCOMPLEXTCP1"/>
</dbReference>
<gene>
    <name evidence="6" type="ORF">CXX69_06380</name>
</gene>
<protein>
    <recommendedName>
        <fullName evidence="8">Thermosome subunit</fullName>
    </recommendedName>
</protein>
<dbReference type="SUPFAM" id="SSF54849">
    <property type="entry name" value="GroEL-intermediate domain like"/>
    <property type="match status" value="1"/>
</dbReference>
<dbReference type="Proteomes" id="UP000248161">
    <property type="component" value="Unassembled WGS sequence"/>
</dbReference>
<evidence type="ECO:0000256" key="2">
    <source>
        <dbReference type="ARBA" id="ARBA00022741"/>
    </source>
</evidence>
<comment type="caution">
    <text evidence="6">The sequence shown here is derived from an EMBL/GenBank/DDBJ whole genome shotgun (WGS) entry which is preliminary data.</text>
</comment>
<dbReference type="InterPro" id="IPR027409">
    <property type="entry name" value="GroEL-like_apical_dom_sf"/>
</dbReference>
<sequence>MSEHAGKPPVVIVKDQTKITSGAEVQDKLISAARIFSDLLKPTFGPRGLDKMLYKTDGSTAITNDGAKIIAELMVKHPAAKMMVSMGNSQEEACGDGVTSTLLLCGALLQEASTLLRKGLHPLTLVDGYHTALAAAGEQMDADTLGVSDERLLAVAETALRGKGAEAALDHFSPIIVEALTTLAANRDDAGAEHVAMFKTGTGGLRDSRLVHGVIVNRRVLMDSLPNRLSDVKVAVLGGDLKIRSMTRDAEIQITSADQLDSFVDAEQARKDALAEAVMTSGAQVVLCAGEVDRDILHRLADEDILTVGELDASEIRNAADAVGANIVDSILDIEAADLGACGSMLWERREATDQVEDIIRIEECANPRVVTIEVGGGGETATEEIIRGLHDALRATSLALASGELLPGGGSIHARMAHAVRRASESEPGRARLAMDAYARALETIPATLVENSGGDALDRVLELRAAAREDDGFVGITPDGSVGTADGVWHPRAVIEEGLEAATETAMSMLRIDQVISARGD</sequence>
<dbReference type="InterPro" id="IPR002423">
    <property type="entry name" value="Cpn60/GroEL/TCP-1"/>
</dbReference>
<keyword evidence="2 5" id="KW-0547">Nucleotide-binding</keyword>
<keyword evidence="3 5" id="KW-0067">ATP-binding</keyword>
<proteinExistence type="inferred from homology"/>
<dbReference type="Gene3D" id="1.10.560.10">
    <property type="entry name" value="GroEL-like equatorial domain"/>
    <property type="match status" value="1"/>
</dbReference>
<dbReference type="InterPro" id="IPR017998">
    <property type="entry name" value="Chaperone_TCP-1"/>
</dbReference>
<dbReference type="Gene3D" id="3.30.260.10">
    <property type="entry name" value="TCP-1-like chaperonin intermediate domain"/>
    <property type="match status" value="1"/>
</dbReference>
<keyword evidence="4 5" id="KW-0143">Chaperone</keyword>
<evidence type="ECO:0000313" key="7">
    <source>
        <dbReference type="Proteomes" id="UP000248161"/>
    </source>
</evidence>
<evidence type="ECO:0008006" key="8">
    <source>
        <dbReference type="Google" id="ProtNLM"/>
    </source>
</evidence>
<dbReference type="GO" id="GO:0140662">
    <property type="term" value="F:ATP-dependent protein folding chaperone"/>
    <property type="evidence" value="ECO:0007669"/>
    <property type="project" value="InterPro"/>
</dbReference>
<dbReference type="GO" id="GO:0005524">
    <property type="term" value="F:ATP binding"/>
    <property type="evidence" value="ECO:0007669"/>
    <property type="project" value="UniProtKB-KW"/>
</dbReference>
<accession>A0A2V3HP27</accession>
<dbReference type="SUPFAM" id="SSF48592">
    <property type="entry name" value="GroEL equatorial domain-like"/>
    <property type="match status" value="1"/>
</dbReference>
<reference evidence="6 7" key="1">
    <citation type="journal article" date="2015" name="Nat. Commun.">
        <title>Genomic and transcriptomic evidence for scavenging of diverse organic compounds by widespread deep-sea archaea.</title>
        <authorList>
            <person name="Li M."/>
            <person name="Baker B.J."/>
            <person name="Anantharaman K."/>
            <person name="Jain S."/>
            <person name="Breier J.A."/>
            <person name="Dick G.J."/>
        </authorList>
    </citation>
    <scope>NUCLEOTIDE SEQUENCE [LARGE SCALE GENOMIC DNA]</scope>
    <source>
        <strain evidence="6">Cayman_51_deep</strain>
    </source>
</reference>
<evidence type="ECO:0000256" key="4">
    <source>
        <dbReference type="ARBA" id="ARBA00023186"/>
    </source>
</evidence>
<dbReference type="SUPFAM" id="SSF52029">
    <property type="entry name" value="GroEL apical domain-like"/>
    <property type="match status" value="1"/>
</dbReference>
<dbReference type="InterPro" id="IPR027413">
    <property type="entry name" value="GROEL-like_equatorial_sf"/>
</dbReference>
<dbReference type="InterPro" id="IPR027410">
    <property type="entry name" value="TCP-1-like_intermed_sf"/>
</dbReference>
<evidence type="ECO:0000256" key="5">
    <source>
        <dbReference type="RuleBase" id="RU004187"/>
    </source>
</evidence>